<keyword evidence="6" id="KW-0560">Oxidoreductase</keyword>
<evidence type="ECO:0000256" key="4">
    <source>
        <dbReference type="ARBA" id="ARBA00023033"/>
    </source>
</evidence>
<evidence type="ECO:0000313" key="8">
    <source>
        <dbReference type="Proteomes" id="UP000054495"/>
    </source>
</evidence>
<evidence type="ECO:0008006" key="9">
    <source>
        <dbReference type="Google" id="ProtNLM"/>
    </source>
</evidence>
<dbReference type="GO" id="GO:0006805">
    <property type="term" value="P:xenobiotic metabolic process"/>
    <property type="evidence" value="ECO:0007669"/>
    <property type="project" value="TreeGrafter"/>
</dbReference>
<evidence type="ECO:0000256" key="2">
    <source>
        <dbReference type="ARBA" id="ARBA00022723"/>
    </source>
</evidence>
<feature type="binding site" description="axial binding residue" evidence="5">
    <location>
        <position position="69"/>
    </location>
    <ligand>
        <name>heme</name>
        <dbReference type="ChEBI" id="CHEBI:30413"/>
    </ligand>
    <ligandPart>
        <name>Fe</name>
        <dbReference type="ChEBI" id="CHEBI:18248"/>
    </ligandPart>
</feature>
<dbReference type="SUPFAM" id="SSF48264">
    <property type="entry name" value="Cytochrome P450"/>
    <property type="match status" value="1"/>
</dbReference>
<evidence type="ECO:0000256" key="6">
    <source>
        <dbReference type="RuleBase" id="RU000461"/>
    </source>
</evidence>
<keyword evidence="8" id="KW-1185">Reference proteome</keyword>
<reference evidence="7 8" key="1">
    <citation type="submission" date="2013-05" db="EMBL/GenBank/DDBJ databases">
        <title>Draft genome of the parasitic nematode Anyclostoma ceylanicum.</title>
        <authorList>
            <person name="Mitreva M."/>
        </authorList>
    </citation>
    <scope>NUCLEOTIDE SEQUENCE [LARGE SCALE GENOMIC DNA]</scope>
</reference>
<keyword evidence="2 5" id="KW-0479">Metal-binding</keyword>
<sequence length="110" mass="12519">MNLWRRSSEVSDVGGFSVPAGTTITAQLSLLLSDEKHFKDPSNFDPSRYFKMDRLDQHVIPFGIGKRSCLGESLARAELYLVSLEFHKNSLYIMVKTYDAMCSALRKNRN</sequence>
<dbReference type="GO" id="GO:0006082">
    <property type="term" value="P:organic acid metabolic process"/>
    <property type="evidence" value="ECO:0007669"/>
    <property type="project" value="TreeGrafter"/>
</dbReference>
<dbReference type="Gene3D" id="1.10.630.10">
    <property type="entry name" value="Cytochrome P450"/>
    <property type="match status" value="1"/>
</dbReference>
<accession>A0A0D6MDI0</accession>
<evidence type="ECO:0000256" key="1">
    <source>
        <dbReference type="ARBA" id="ARBA00010617"/>
    </source>
</evidence>
<dbReference type="AlphaFoldDB" id="A0A0D6MDI0"/>
<keyword evidence="3 5" id="KW-0408">Iron</keyword>
<dbReference type="InterPro" id="IPR017972">
    <property type="entry name" value="Cyt_P450_CS"/>
</dbReference>
<dbReference type="InterPro" id="IPR036396">
    <property type="entry name" value="Cyt_P450_sf"/>
</dbReference>
<name>A0A0D6MDI0_9BILA</name>
<dbReference type="Pfam" id="PF00067">
    <property type="entry name" value="p450"/>
    <property type="match status" value="1"/>
</dbReference>
<gene>
    <name evidence="7" type="ORF">ANCCEY_00265</name>
</gene>
<dbReference type="EMBL" id="KE124777">
    <property type="protein sequence ID" value="EPB80697.1"/>
    <property type="molecule type" value="Genomic_DNA"/>
</dbReference>
<dbReference type="Proteomes" id="UP000054495">
    <property type="component" value="Unassembled WGS sequence"/>
</dbReference>
<dbReference type="PANTHER" id="PTHR24300">
    <property type="entry name" value="CYTOCHROME P450 508A4-RELATED"/>
    <property type="match status" value="1"/>
</dbReference>
<keyword evidence="4 6" id="KW-0503">Monooxygenase</keyword>
<dbReference type="GO" id="GO:0005506">
    <property type="term" value="F:iron ion binding"/>
    <property type="evidence" value="ECO:0007669"/>
    <property type="project" value="InterPro"/>
</dbReference>
<dbReference type="InterPro" id="IPR001128">
    <property type="entry name" value="Cyt_P450"/>
</dbReference>
<dbReference type="GO" id="GO:0020037">
    <property type="term" value="F:heme binding"/>
    <property type="evidence" value="ECO:0007669"/>
    <property type="project" value="InterPro"/>
</dbReference>
<organism evidence="7 8">
    <name type="scientific">Ancylostoma ceylanicum</name>
    <dbReference type="NCBI Taxonomy" id="53326"/>
    <lineage>
        <taxon>Eukaryota</taxon>
        <taxon>Metazoa</taxon>
        <taxon>Ecdysozoa</taxon>
        <taxon>Nematoda</taxon>
        <taxon>Chromadorea</taxon>
        <taxon>Rhabditida</taxon>
        <taxon>Rhabditina</taxon>
        <taxon>Rhabditomorpha</taxon>
        <taxon>Strongyloidea</taxon>
        <taxon>Ancylostomatidae</taxon>
        <taxon>Ancylostomatinae</taxon>
        <taxon>Ancylostoma</taxon>
    </lineage>
</organism>
<evidence type="ECO:0000256" key="3">
    <source>
        <dbReference type="ARBA" id="ARBA00023004"/>
    </source>
</evidence>
<dbReference type="PANTHER" id="PTHR24300:SF375">
    <property type="entry name" value="CYTOCHROME P450 FAMILY"/>
    <property type="match status" value="1"/>
</dbReference>
<dbReference type="PRINTS" id="PR00463">
    <property type="entry name" value="EP450I"/>
</dbReference>
<dbReference type="GO" id="GO:0016712">
    <property type="term" value="F:oxidoreductase activity, acting on paired donors, with incorporation or reduction of molecular oxygen, reduced flavin or flavoprotein as one donor, and incorporation of one atom of oxygen"/>
    <property type="evidence" value="ECO:0007669"/>
    <property type="project" value="TreeGrafter"/>
</dbReference>
<dbReference type="InterPro" id="IPR050182">
    <property type="entry name" value="Cytochrome_P450_fam2"/>
</dbReference>
<evidence type="ECO:0000313" key="7">
    <source>
        <dbReference type="EMBL" id="EPB80697.1"/>
    </source>
</evidence>
<comment type="similarity">
    <text evidence="1 6">Belongs to the cytochrome P450 family.</text>
</comment>
<dbReference type="GO" id="GO:0005737">
    <property type="term" value="C:cytoplasm"/>
    <property type="evidence" value="ECO:0007669"/>
    <property type="project" value="TreeGrafter"/>
</dbReference>
<dbReference type="PROSITE" id="PS00086">
    <property type="entry name" value="CYTOCHROME_P450"/>
    <property type="match status" value="1"/>
</dbReference>
<proteinExistence type="inferred from homology"/>
<comment type="cofactor">
    <cofactor evidence="5">
        <name>heme</name>
        <dbReference type="ChEBI" id="CHEBI:30413"/>
    </cofactor>
</comment>
<protein>
    <recommendedName>
        <fullName evidence="9">Unspecific monooxygenase</fullName>
    </recommendedName>
</protein>
<evidence type="ECO:0000256" key="5">
    <source>
        <dbReference type="PIRSR" id="PIRSR602401-1"/>
    </source>
</evidence>
<dbReference type="InterPro" id="IPR002401">
    <property type="entry name" value="Cyt_P450_E_grp-I"/>
</dbReference>
<keyword evidence="5 6" id="KW-0349">Heme</keyword>